<dbReference type="EMBL" id="LUUI01000090">
    <property type="protein sequence ID" value="OAI17125.1"/>
    <property type="molecule type" value="Genomic_DNA"/>
</dbReference>
<dbReference type="AlphaFoldDB" id="A0A177NGU8"/>
<dbReference type="Proteomes" id="UP000078476">
    <property type="component" value="Unassembled WGS sequence"/>
</dbReference>
<reference evidence="1 2" key="1">
    <citation type="submission" date="2016-03" db="EMBL/GenBank/DDBJ databases">
        <authorList>
            <person name="Ploux O."/>
        </authorList>
    </citation>
    <scope>NUCLEOTIDE SEQUENCE [LARGE SCALE GENOMIC DNA]</scope>
    <source>
        <strain evidence="1 2">R-45370</strain>
    </source>
</reference>
<evidence type="ECO:0000313" key="2">
    <source>
        <dbReference type="Proteomes" id="UP000078476"/>
    </source>
</evidence>
<proteinExistence type="predicted"/>
<name>A0A177NGU8_9GAMM</name>
<gene>
    <name evidence="1" type="ORF">A1359_06425</name>
</gene>
<organism evidence="1 2">
    <name type="scientific">Methylomonas lenta</name>
    <dbReference type="NCBI Taxonomy" id="980561"/>
    <lineage>
        <taxon>Bacteria</taxon>
        <taxon>Pseudomonadati</taxon>
        <taxon>Pseudomonadota</taxon>
        <taxon>Gammaproteobacteria</taxon>
        <taxon>Methylococcales</taxon>
        <taxon>Methylococcaceae</taxon>
        <taxon>Methylomonas</taxon>
    </lineage>
</organism>
<accession>A0A177NGU8</accession>
<keyword evidence="2" id="KW-1185">Reference proteome</keyword>
<evidence type="ECO:0000313" key="1">
    <source>
        <dbReference type="EMBL" id="OAI17125.1"/>
    </source>
</evidence>
<sequence length="71" mass="7619">MRAGRCWSAANDPKRPVALLQTGQSAKALEGYKAGVGDLTQSATFLPLNTPKIMEIECLLSAQNLTPTLYP</sequence>
<comment type="caution">
    <text evidence="1">The sequence shown here is derived from an EMBL/GenBank/DDBJ whole genome shotgun (WGS) entry which is preliminary data.</text>
</comment>
<protein>
    <submittedName>
        <fullName evidence="1">Uncharacterized protein</fullName>
    </submittedName>
</protein>